<name>A0ACD6AUI9_AVESA</name>
<evidence type="ECO:0000313" key="1">
    <source>
        <dbReference type="EnsemblPlants" id="AVESA.00010b.r2.UnG1463400.1.CDS"/>
    </source>
</evidence>
<sequence>MCRQAGLLLLLLLDTKFDVGSHARPDASFCSQRVLCWMRVTKSGTARNDPTIAAAFVRLFFHDCFVRGCDASILLDPSTSNPITEKQAIFLRGYEAVNKIKEAVEFICPGIVSCADVLAFAARDSTAAAGGFTFGMPSGRRDGLFSVFNEVFQNMPSPSFELEDLLKSFNDKGLDATDLVALSGAHSFGKTSCNFVKPRLYPTDPTMNATFAAALVNMCPQQGGGSIPVNNNLVSTDPNKLSNQFYLNVASGQVLFTSDQTLTSRNDTAKMVADNAAKPFAFMARNDPTIAAAFVRLFFHDCFVRGCDASILLGLSTSNPITEKQAIFLRGYEAVNKIKEAVEFICPGIVSCADVLAFAARDSTAAAGGFTFGMPSGRRDGLFSVFNEVFQNMPSPSFELEDLLKSFNDKGLDATDLVALSGAHSFGKTSCNFVKPRLYPTDPTMNATFAAALVNMCPQQGGGSIPVNNNLVSTDPNKLSNQFYLNVASGQVLFTSDQTLTSRNDTAKMVADNAAKPFAFMARFAGAMMTWYVVYKGRVPRIYDDWEDCRRHVHRFSGNSYKGYNTMAEAEARYTRYLAGVRTRRNRMKTYT</sequence>
<keyword evidence="2" id="KW-1185">Reference proteome</keyword>
<evidence type="ECO:0000313" key="2">
    <source>
        <dbReference type="Proteomes" id="UP001732700"/>
    </source>
</evidence>
<accession>A0ACD6AUI9</accession>
<organism evidence="1 2">
    <name type="scientific">Avena sativa</name>
    <name type="common">Oat</name>
    <dbReference type="NCBI Taxonomy" id="4498"/>
    <lineage>
        <taxon>Eukaryota</taxon>
        <taxon>Viridiplantae</taxon>
        <taxon>Streptophyta</taxon>
        <taxon>Embryophyta</taxon>
        <taxon>Tracheophyta</taxon>
        <taxon>Spermatophyta</taxon>
        <taxon>Magnoliopsida</taxon>
        <taxon>Liliopsida</taxon>
        <taxon>Poales</taxon>
        <taxon>Poaceae</taxon>
        <taxon>BOP clade</taxon>
        <taxon>Pooideae</taxon>
        <taxon>Poodae</taxon>
        <taxon>Poeae</taxon>
        <taxon>Poeae Chloroplast Group 1 (Aveneae type)</taxon>
        <taxon>Aveninae</taxon>
        <taxon>Avena</taxon>
    </lineage>
</organism>
<reference evidence="1" key="1">
    <citation type="submission" date="2025-09" db="UniProtKB">
        <authorList>
            <consortium name="EnsemblPlants"/>
        </authorList>
    </citation>
    <scope>IDENTIFICATION</scope>
</reference>
<dbReference type="EnsemblPlants" id="AVESA.00010b.r2.UnG1463400.1">
    <property type="protein sequence ID" value="AVESA.00010b.r2.UnG1463400.1.CDS"/>
    <property type="gene ID" value="AVESA.00010b.r2.UnG1463400"/>
</dbReference>
<protein>
    <submittedName>
        <fullName evidence="1">Uncharacterized protein</fullName>
    </submittedName>
</protein>
<dbReference type="Proteomes" id="UP001732700">
    <property type="component" value="Unassembled WGS sequence"/>
</dbReference>
<proteinExistence type="predicted"/>